<reference evidence="2" key="1">
    <citation type="submission" date="2024-07" db="EMBL/GenBank/DDBJ databases">
        <title>Complete genome sequence of Verrucomicrobiaceae bacterium NT6N.</title>
        <authorList>
            <person name="Huang C."/>
            <person name="Takami H."/>
            <person name="Hamasaki K."/>
        </authorList>
    </citation>
    <scope>NUCLEOTIDE SEQUENCE</scope>
    <source>
        <strain evidence="2">NT6N</strain>
    </source>
</reference>
<evidence type="ECO:0000313" key="2">
    <source>
        <dbReference type="EMBL" id="BDS07466.1"/>
    </source>
</evidence>
<protein>
    <recommendedName>
        <fullName evidence="3">EF-hand domain-containing protein</fullName>
    </recommendedName>
</protein>
<name>A0AAT9FN76_9BACT</name>
<dbReference type="EMBL" id="AP026866">
    <property type="protein sequence ID" value="BDS07466.1"/>
    <property type="molecule type" value="Genomic_DNA"/>
</dbReference>
<gene>
    <name evidence="2" type="ORF">NT6N_25060</name>
</gene>
<keyword evidence="1" id="KW-0732">Signal</keyword>
<dbReference type="AlphaFoldDB" id="A0AAT9FN76"/>
<proteinExistence type="predicted"/>
<evidence type="ECO:0008006" key="3">
    <source>
        <dbReference type="Google" id="ProtNLM"/>
    </source>
</evidence>
<sequence length="93" mass="10552">MTTMKTIIVSLASILSALTLSNCASVQSAAVADYNRDGVISRAEASQYHRQKDIEDRNVYTESVKRRNVTNTVRDARDTAWAARDLRNTIRYW</sequence>
<dbReference type="KEGG" id="osu:NT6N_25060"/>
<evidence type="ECO:0000256" key="1">
    <source>
        <dbReference type="SAM" id="SignalP"/>
    </source>
</evidence>
<feature type="signal peptide" evidence="1">
    <location>
        <begin position="1"/>
        <end position="24"/>
    </location>
</feature>
<feature type="chain" id="PRO_5043534983" description="EF-hand domain-containing protein" evidence="1">
    <location>
        <begin position="25"/>
        <end position="93"/>
    </location>
</feature>
<organism evidence="2">
    <name type="scientific">Oceaniferula spumae</name>
    <dbReference type="NCBI Taxonomy" id="2979115"/>
    <lineage>
        <taxon>Bacteria</taxon>
        <taxon>Pseudomonadati</taxon>
        <taxon>Verrucomicrobiota</taxon>
        <taxon>Verrucomicrobiia</taxon>
        <taxon>Verrucomicrobiales</taxon>
        <taxon>Verrucomicrobiaceae</taxon>
        <taxon>Oceaniferula</taxon>
    </lineage>
</organism>
<accession>A0AAT9FN76</accession>